<feature type="transmembrane region" description="Helical" evidence="6">
    <location>
        <begin position="257"/>
        <end position="283"/>
    </location>
</feature>
<feature type="transmembrane region" description="Helical" evidence="6">
    <location>
        <begin position="99"/>
        <end position="123"/>
    </location>
</feature>
<feature type="transmembrane region" description="Helical" evidence="6">
    <location>
        <begin position="179"/>
        <end position="199"/>
    </location>
</feature>
<dbReference type="InterPro" id="IPR022791">
    <property type="entry name" value="L-PG_synthase/AglD"/>
</dbReference>
<feature type="transmembrane region" description="Helical" evidence="6">
    <location>
        <begin position="303"/>
        <end position="320"/>
    </location>
</feature>
<proteinExistence type="predicted"/>
<keyword evidence="2" id="KW-1003">Cell membrane</keyword>
<dbReference type="KEGG" id="xyk:GT347_13125"/>
<keyword evidence="4 6" id="KW-1133">Transmembrane helix</keyword>
<organism evidence="7 8">
    <name type="scientific">Xylophilus rhododendri</name>
    <dbReference type="NCBI Taxonomy" id="2697032"/>
    <lineage>
        <taxon>Bacteria</taxon>
        <taxon>Pseudomonadati</taxon>
        <taxon>Pseudomonadota</taxon>
        <taxon>Betaproteobacteria</taxon>
        <taxon>Burkholderiales</taxon>
        <taxon>Xylophilus</taxon>
    </lineage>
</organism>
<feature type="transmembrane region" description="Helical" evidence="6">
    <location>
        <begin position="150"/>
        <end position="167"/>
    </location>
</feature>
<dbReference type="Pfam" id="PF03706">
    <property type="entry name" value="LPG_synthase_TM"/>
    <property type="match status" value="1"/>
</dbReference>
<dbReference type="GO" id="GO:0005886">
    <property type="term" value="C:plasma membrane"/>
    <property type="evidence" value="ECO:0007669"/>
    <property type="project" value="UniProtKB-SubCell"/>
</dbReference>
<evidence type="ECO:0000256" key="2">
    <source>
        <dbReference type="ARBA" id="ARBA00022475"/>
    </source>
</evidence>
<dbReference type="EMBL" id="CP047650">
    <property type="protein sequence ID" value="QHI98848.1"/>
    <property type="molecule type" value="Genomic_DNA"/>
</dbReference>
<comment type="subcellular location">
    <subcellularLocation>
        <location evidence="1">Cell membrane</location>
        <topology evidence="1">Multi-pass membrane protein</topology>
    </subcellularLocation>
</comment>
<sequence>MPPETTRAFAWSDPRSWQQQPWWPWTKRIVSLAFFLLVAWLIVSRARTIEWGSVWSSLKAIPVGVLGLAGLLTVLTYAVYCSFDLIGRYCSRHKLSHRLVLFITFISYAFNLNLGTIVGGVAFRYRLYGHYGLHGGQITHVTALSMVTNWIGYCALAGLVFLLWPLPMPPQWDLGSGDVRWLGAVALAIAVAYVAAAAWRGGRDGRDLVIRGRRISLPGWRIAMLQVVLSSIHWMLMASIIFVLLQGKAAYPTVLATLLVAAIAGVIAHIPAGLGVTEAVFVALMGHQVDHGPLLAALLGYRGIYYIAPLAIAAVAQLVVELQRRRDAQAEDDTEAAPPQSPAPHTS</sequence>
<feature type="transmembrane region" description="Helical" evidence="6">
    <location>
        <begin position="25"/>
        <end position="43"/>
    </location>
</feature>
<dbReference type="Proteomes" id="UP000464787">
    <property type="component" value="Chromosome"/>
</dbReference>
<gene>
    <name evidence="7" type="ORF">GT347_13125</name>
</gene>
<evidence type="ECO:0000256" key="1">
    <source>
        <dbReference type="ARBA" id="ARBA00004651"/>
    </source>
</evidence>
<feature type="transmembrane region" description="Helical" evidence="6">
    <location>
        <begin position="219"/>
        <end position="245"/>
    </location>
</feature>
<evidence type="ECO:0000256" key="4">
    <source>
        <dbReference type="ARBA" id="ARBA00022989"/>
    </source>
</evidence>
<evidence type="ECO:0000256" key="3">
    <source>
        <dbReference type="ARBA" id="ARBA00022692"/>
    </source>
</evidence>
<accession>A0A857J7V9</accession>
<evidence type="ECO:0000256" key="5">
    <source>
        <dbReference type="ARBA" id="ARBA00023136"/>
    </source>
</evidence>
<evidence type="ECO:0000313" key="8">
    <source>
        <dbReference type="Proteomes" id="UP000464787"/>
    </source>
</evidence>
<evidence type="ECO:0000313" key="7">
    <source>
        <dbReference type="EMBL" id="QHI98848.1"/>
    </source>
</evidence>
<protein>
    <submittedName>
        <fullName evidence="7">UPF0104 family protein</fullName>
    </submittedName>
</protein>
<keyword evidence="3 6" id="KW-0812">Transmembrane</keyword>
<feature type="transmembrane region" description="Helical" evidence="6">
    <location>
        <begin position="63"/>
        <end position="87"/>
    </location>
</feature>
<name>A0A857J7V9_9BURK</name>
<evidence type="ECO:0000256" key="6">
    <source>
        <dbReference type="SAM" id="Phobius"/>
    </source>
</evidence>
<reference evidence="7 8" key="1">
    <citation type="submission" date="2020-01" db="EMBL/GenBank/DDBJ databases">
        <title>Genome sequencing of strain KACC 21265.</title>
        <authorList>
            <person name="Heo J."/>
            <person name="Kim S.-J."/>
            <person name="Kim J.-S."/>
            <person name="Hong S.-B."/>
            <person name="Kwon S.-W."/>
        </authorList>
    </citation>
    <scope>NUCLEOTIDE SEQUENCE [LARGE SCALE GENOMIC DNA]</scope>
    <source>
        <strain evidence="7 8">KACC 21265</strain>
    </source>
</reference>
<keyword evidence="8" id="KW-1185">Reference proteome</keyword>
<dbReference type="RefSeq" id="WP_160552419.1">
    <property type="nucleotide sequence ID" value="NZ_CP047650.1"/>
</dbReference>
<keyword evidence="5 6" id="KW-0472">Membrane</keyword>
<dbReference type="AlphaFoldDB" id="A0A857J7V9"/>